<reference evidence="3 4" key="1">
    <citation type="submission" date="2019-05" db="EMBL/GenBank/DDBJ databases">
        <title>Algicella ahnfeltiae gen. nov., sp. nov., a novel marine bacterium of the family Flavobacteriaceae isolated from a red alga.</title>
        <authorList>
            <person name="Nedashkovskaya O.I."/>
            <person name="Kukhlevskiy A.D."/>
            <person name="Kim S.-G."/>
            <person name="Zhukova N.V."/>
            <person name="Mikhailov V.V."/>
        </authorList>
    </citation>
    <scope>NUCLEOTIDE SEQUENCE [LARGE SCALE GENOMIC DNA]</scope>
    <source>
        <strain evidence="3 4">10Alg115</strain>
    </source>
</reference>
<dbReference type="InterPro" id="IPR037461">
    <property type="entry name" value="CtCE2-like_dom"/>
</dbReference>
<name>A0A5B7TMX0_9FLAO</name>
<dbReference type="Proteomes" id="UP000306229">
    <property type="component" value="Chromosome"/>
</dbReference>
<keyword evidence="4" id="KW-1185">Reference proteome</keyword>
<dbReference type="KEGG" id="fbe:FF125_04115"/>
<dbReference type="AlphaFoldDB" id="A0A5B7TMX0"/>
<dbReference type="Gene3D" id="2.60.120.260">
    <property type="entry name" value="Galactose-binding domain-like"/>
    <property type="match status" value="1"/>
</dbReference>
<dbReference type="InterPro" id="IPR052762">
    <property type="entry name" value="PCW_deacetylase/CE"/>
</dbReference>
<evidence type="ECO:0000259" key="1">
    <source>
        <dbReference type="Pfam" id="PF13472"/>
    </source>
</evidence>
<proteinExistence type="predicted"/>
<dbReference type="Gene3D" id="3.40.50.1110">
    <property type="entry name" value="SGNH hydrolase"/>
    <property type="match status" value="1"/>
</dbReference>
<dbReference type="InterPro" id="IPR040794">
    <property type="entry name" value="CE2_N"/>
</dbReference>
<dbReference type="Pfam" id="PF13472">
    <property type="entry name" value="Lipase_GDSL_2"/>
    <property type="match status" value="1"/>
</dbReference>
<feature type="domain" description="Carbohydrate esterase 2 N-terminal" evidence="2">
    <location>
        <begin position="36"/>
        <end position="137"/>
    </location>
</feature>
<organism evidence="3 4">
    <name type="scientific">Aureibaculum algae</name>
    <dbReference type="NCBI Taxonomy" id="2584122"/>
    <lineage>
        <taxon>Bacteria</taxon>
        <taxon>Pseudomonadati</taxon>
        <taxon>Bacteroidota</taxon>
        <taxon>Flavobacteriia</taxon>
        <taxon>Flavobacteriales</taxon>
        <taxon>Flavobacteriaceae</taxon>
        <taxon>Aureibaculum</taxon>
    </lineage>
</organism>
<evidence type="ECO:0000259" key="2">
    <source>
        <dbReference type="Pfam" id="PF17996"/>
    </source>
</evidence>
<gene>
    <name evidence="3" type="ORF">FF125_04115</name>
</gene>
<dbReference type="GO" id="GO:0052689">
    <property type="term" value="F:carboxylic ester hydrolase activity"/>
    <property type="evidence" value="ECO:0007669"/>
    <property type="project" value="InterPro"/>
</dbReference>
<dbReference type="InterPro" id="IPR013830">
    <property type="entry name" value="SGNH_hydro"/>
</dbReference>
<dbReference type="CDD" id="cd01831">
    <property type="entry name" value="Endoglucanase_E_like"/>
    <property type="match status" value="1"/>
</dbReference>
<dbReference type="SUPFAM" id="SSF52266">
    <property type="entry name" value="SGNH hydrolase"/>
    <property type="match status" value="1"/>
</dbReference>
<dbReference type="PROSITE" id="PS51257">
    <property type="entry name" value="PROKAR_LIPOPROTEIN"/>
    <property type="match status" value="1"/>
</dbReference>
<dbReference type="PANTHER" id="PTHR37834">
    <property type="entry name" value="GDSL-LIKE LIPASE/ACYLHYDROLASE DOMAIN PROTEIN (AFU_ORTHOLOGUE AFUA_2G00620)"/>
    <property type="match status" value="1"/>
</dbReference>
<dbReference type="OrthoDB" id="9801375at2"/>
<dbReference type="EMBL" id="CP040749">
    <property type="protein sequence ID" value="QCX37658.1"/>
    <property type="molecule type" value="Genomic_DNA"/>
</dbReference>
<dbReference type="PANTHER" id="PTHR37834:SF2">
    <property type="entry name" value="ESTERASE, SGNH HYDROLASE-TYPE"/>
    <property type="match status" value="1"/>
</dbReference>
<sequence>MFNKIYLLIFFIVMAGCHQQKNKTTFYKTNNHYLSYQGRTEVINDSTIALITSGASVTSTFKGTFCNVYLKGEFEPYNYVTVEIDGHYSGRIKIKSDSIRPYTIKIPKTDKEHTLRIFKTTEATSGAILFAGIEVNELVKNTKTNKIKIAFIGDSITCGAASDASENPCGSDSYIDQHNAYMSYGPRVARALHADYILNSVSGIGIYRNWNDENIEEPIMPQVYENLYMNLDTSKPYSFNYKPDIISICLGTNDMSNGDGIKMRLPFNKEKFISNYINFLKMVISHQPEAKIVVLNSPMIEGENNDLLVSCLKSIQNYFLTNKKKEILLFEFDKIYNHGCSTHPNTDEHKEMAEKLIPFFKNILN</sequence>
<protein>
    <submittedName>
        <fullName evidence="3">GDSL family lipase</fullName>
    </submittedName>
</protein>
<dbReference type="Pfam" id="PF17996">
    <property type="entry name" value="CE2_N"/>
    <property type="match status" value="1"/>
</dbReference>
<evidence type="ECO:0000313" key="3">
    <source>
        <dbReference type="EMBL" id="QCX37658.1"/>
    </source>
</evidence>
<dbReference type="RefSeq" id="WP_138948588.1">
    <property type="nucleotide sequence ID" value="NZ_CP040749.1"/>
</dbReference>
<accession>A0A5B7TMX0</accession>
<feature type="domain" description="SGNH hydrolase-type esterase" evidence="1">
    <location>
        <begin position="151"/>
        <end position="296"/>
    </location>
</feature>
<evidence type="ECO:0000313" key="4">
    <source>
        <dbReference type="Proteomes" id="UP000306229"/>
    </source>
</evidence>
<dbReference type="InterPro" id="IPR036514">
    <property type="entry name" value="SGNH_hydro_sf"/>
</dbReference>